<gene>
    <name evidence="3" type="ORF">OJ997_10845</name>
</gene>
<keyword evidence="4" id="KW-1185">Reference proteome</keyword>
<evidence type="ECO:0000313" key="4">
    <source>
        <dbReference type="Proteomes" id="UP001147653"/>
    </source>
</evidence>
<protein>
    <submittedName>
        <fullName evidence="3">Uncharacterized protein</fullName>
    </submittedName>
</protein>
<keyword evidence="2" id="KW-1133">Transmembrane helix</keyword>
<name>A0A9X3NB63_9ACTN</name>
<evidence type="ECO:0000256" key="2">
    <source>
        <dbReference type="SAM" id="Phobius"/>
    </source>
</evidence>
<feature type="transmembrane region" description="Helical" evidence="2">
    <location>
        <begin position="127"/>
        <end position="151"/>
    </location>
</feature>
<dbReference type="Proteomes" id="UP001147653">
    <property type="component" value="Unassembled WGS sequence"/>
</dbReference>
<dbReference type="RefSeq" id="WP_270025102.1">
    <property type="nucleotide sequence ID" value="NZ_JAPDDP010000016.1"/>
</dbReference>
<dbReference type="AlphaFoldDB" id="A0A9X3NB63"/>
<feature type="region of interest" description="Disordered" evidence="1">
    <location>
        <begin position="173"/>
        <end position="197"/>
    </location>
</feature>
<organism evidence="3 4">
    <name type="scientific">Solirubrobacter phytolaccae</name>
    <dbReference type="NCBI Taxonomy" id="1404360"/>
    <lineage>
        <taxon>Bacteria</taxon>
        <taxon>Bacillati</taxon>
        <taxon>Actinomycetota</taxon>
        <taxon>Thermoleophilia</taxon>
        <taxon>Solirubrobacterales</taxon>
        <taxon>Solirubrobacteraceae</taxon>
        <taxon>Solirubrobacter</taxon>
    </lineage>
</organism>
<feature type="transmembrane region" description="Helical" evidence="2">
    <location>
        <begin position="61"/>
        <end position="81"/>
    </location>
</feature>
<reference evidence="3" key="1">
    <citation type="submission" date="2022-10" db="EMBL/GenBank/DDBJ databases">
        <title>The WGS of Solirubrobacter phytolaccae KCTC 29190.</title>
        <authorList>
            <person name="Jiang Z."/>
        </authorList>
    </citation>
    <scope>NUCLEOTIDE SEQUENCE</scope>
    <source>
        <strain evidence="3">KCTC 29190</strain>
    </source>
</reference>
<feature type="compositionally biased region" description="Low complexity" evidence="1">
    <location>
        <begin position="175"/>
        <end position="197"/>
    </location>
</feature>
<proteinExistence type="predicted"/>
<comment type="caution">
    <text evidence="3">The sequence shown here is derived from an EMBL/GenBank/DDBJ whole genome shotgun (WGS) entry which is preliminary data.</text>
</comment>
<keyword evidence="2" id="KW-0812">Transmembrane</keyword>
<evidence type="ECO:0000313" key="3">
    <source>
        <dbReference type="EMBL" id="MDA0180791.1"/>
    </source>
</evidence>
<feature type="transmembrane region" description="Helical" evidence="2">
    <location>
        <begin position="96"/>
        <end position="115"/>
    </location>
</feature>
<feature type="transmembrane region" description="Helical" evidence="2">
    <location>
        <begin position="33"/>
        <end position="54"/>
    </location>
</feature>
<accession>A0A9X3NB63</accession>
<dbReference type="EMBL" id="JAPDDP010000016">
    <property type="protein sequence ID" value="MDA0180791.1"/>
    <property type="molecule type" value="Genomic_DNA"/>
</dbReference>
<sequence length="197" mass="19935">MRRGASAAAILIAGSMLVAWVARLEIATRTDQLAPMSPLACLGFLAAGAGTWALPDRRRTAAVAGTLAAAAGVAGLLDTLIADGRTLNRALVDGDVAISTLTATALVLLGGATAVDGREWLLTRKLAMAAGAVGGAAAIGSLLGVPLFYGASRPVQMSWQAALCSLLVAPRSCGRTRPARSSSRASRAGSRAGRCRR</sequence>
<evidence type="ECO:0000256" key="1">
    <source>
        <dbReference type="SAM" id="MobiDB-lite"/>
    </source>
</evidence>
<keyword evidence="2" id="KW-0472">Membrane</keyword>